<evidence type="ECO:0000256" key="1">
    <source>
        <dbReference type="ARBA" id="ARBA00004141"/>
    </source>
</evidence>
<feature type="transmembrane region" description="Helical" evidence="6">
    <location>
        <begin position="282"/>
        <end position="301"/>
    </location>
</feature>
<evidence type="ECO:0000313" key="8">
    <source>
        <dbReference type="Proteomes" id="UP000602057"/>
    </source>
</evidence>
<keyword evidence="2" id="KW-1003">Cell membrane</keyword>
<keyword evidence="3 6" id="KW-0812">Transmembrane</keyword>
<dbReference type="AlphaFoldDB" id="A0A8J6UGM0"/>
<dbReference type="Gene3D" id="1.10.357.140">
    <property type="entry name" value="UbiA prenyltransferase"/>
    <property type="match status" value="1"/>
</dbReference>
<keyword evidence="8" id="KW-1185">Reference proteome</keyword>
<feature type="transmembrane region" description="Helical" evidence="6">
    <location>
        <begin position="38"/>
        <end position="58"/>
    </location>
</feature>
<comment type="caution">
    <text evidence="7">The sequence shown here is derived from an EMBL/GenBank/DDBJ whole genome shotgun (WGS) entry which is preliminary data.</text>
</comment>
<dbReference type="RefSeq" id="WP_188215670.1">
    <property type="nucleotide sequence ID" value="NZ_BAABGH010000010.1"/>
</dbReference>
<proteinExistence type="predicted"/>
<evidence type="ECO:0000256" key="2">
    <source>
        <dbReference type="ARBA" id="ARBA00022475"/>
    </source>
</evidence>
<evidence type="ECO:0000256" key="3">
    <source>
        <dbReference type="ARBA" id="ARBA00022692"/>
    </source>
</evidence>
<dbReference type="CDD" id="cd13961">
    <property type="entry name" value="PT_UbiA_DGGGPS"/>
    <property type="match status" value="1"/>
</dbReference>
<feature type="transmembrane region" description="Helical" evidence="6">
    <location>
        <begin position="171"/>
        <end position="190"/>
    </location>
</feature>
<gene>
    <name evidence="7" type="ORF">ICJ84_07050</name>
</gene>
<dbReference type="Pfam" id="PF01040">
    <property type="entry name" value="UbiA"/>
    <property type="match status" value="1"/>
</dbReference>
<protein>
    <submittedName>
        <fullName evidence="7">Geranylgeranylglycerol-phosphate geranylgeranyltransferase</fullName>
    </submittedName>
</protein>
<dbReference type="PANTHER" id="PTHR42723:SF1">
    <property type="entry name" value="CHLOROPHYLL SYNTHASE, CHLOROPLASTIC"/>
    <property type="match status" value="1"/>
</dbReference>
<organism evidence="7 8">
    <name type="scientific">Aestuariibaculum suncheonense</name>
    <dbReference type="NCBI Taxonomy" id="1028745"/>
    <lineage>
        <taxon>Bacteria</taxon>
        <taxon>Pseudomonadati</taxon>
        <taxon>Bacteroidota</taxon>
        <taxon>Flavobacteriia</taxon>
        <taxon>Flavobacteriales</taxon>
        <taxon>Flavobacteriaceae</taxon>
    </lineage>
</organism>
<reference evidence="7" key="1">
    <citation type="journal article" date="2013" name="Int. J. Syst. Evol. Microbiol.">
        <title>Aestuariibaculum suncheonense gen. nov., sp. nov., a marine bacterium of the family Flavobacteriaceae isolated from a tidal flat and emended descriptions of the genera Gaetbulibacter and Tamlana.</title>
        <authorList>
            <person name="Jeong S.H."/>
            <person name="Park M.S."/>
            <person name="Jin H.M."/>
            <person name="Lee K."/>
            <person name="Park W."/>
            <person name="Jeon C.O."/>
        </authorList>
    </citation>
    <scope>NUCLEOTIDE SEQUENCE</scope>
    <source>
        <strain evidence="7">SC17</strain>
    </source>
</reference>
<keyword evidence="5 6" id="KW-0472">Membrane</keyword>
<keyword evidence="4 6" id="KW-1133">Transmembrane helix</keyword>
<dbReference type="InterPro" id="IPR000537">
    <property type="entry name" value="UbiA_prenyltransferase"/>
</dbReference>
<dbReference type="PANTHER" id="PTHR42723">
    <property type="entry name" value="CHLOROPHYLL SYNTHASE"/>
    <property type="match status" value="1"/>
</dbReference>
<feature type="transmembrane region" description="Helical" evidence="6">
    <location>
        <begin position="247"/>
        <end position="270"/>
    </location>
</feature>
<evidence type="ECO:0000313" key="7">
    <source>
        <dbReference type="EMBL" id="MBD0835184.1"/>
    </source>
</evidence>
<reference evidence="7" key="2">
    <citation type="submission" date="2020-09" db="EMBL/GenBank/DDBJ databases">
        <authorList>
            <person name="Wu Z."/>
        </authorList>
    </citation>
    <scope>NUCLEOTIDE SEQUENCE</scope>
    <source>
        <strain evidence="7">SC17</strain>
    </source>
</reference>
<dbReference type="InterPro" id="IPR050475">
    <property type="entry name" value="Prenyltransferase_related"/>
</dbReference>
<comment type="subcellular location">
    <subcellularLocation>
        <location evidence="1">Membrane</location>
        <topology evidence="1">Multi-pass membrane protein</topology>
    </subcellularLocation>
</comment>
<dbReference type="EMBL" id="JACVXC010000002">
    <property type="protein sequence ID" value="MBD0835184.1"/>
    <property type="molecule type" value="Genomic_DNA"/>
</dbReference>
<dbReference type="Proteomes" id="UP000602057">
    <property type="component" value="Unassembled WGS sequence"/>
</dbReference>
<feature type="transmembrane region" description="Helical" evidence="6">
    <location>
        <begin position="222"/>
        <end position="241"/>
    </location>
</feature>
<dbReference type="GO" id="GO:0016765">
    <property type="term" value="F:transferase activity, transferring alkyl or aryl (other than methyl) groups"/>
    <property type="evidence" value="ECO:0007669"/>
    <property type="project" value="InterPro"/>
</dbReference>
<accession>A0A8J6UGM0</accession>
<feature type="transmembrane region" description="Helical" evidence="6">
    <location>
        <begin position="12"/>
        <end position="32"/>
    </location>
</feature>
<feature type="transmembrane region" description="Helical" evidence="6">
    <location>
        <begin position="135"/>
        <end position="159"/>
    </location>
</feature>
<dbReference type="NCBIfam" id="NF009512">
    <property type="entry name" value="PRK12872.1-1"/>
    <property type="match status" value="1"/>
</dbReference>
<dbReference type="InterPro" id="IPR044878">
    <property type="entry name" value="UbiA_sf"/>
</dbReference>
<sequence length="304" mass="34348">MKYLNLIRWKNLLMIVMVQLLIKYALLEPYSVDTSLDGLGIFILILATICVAAAGNIINDICDINTDFINKPDRLIVSKTVSEQTAYNLFIAFNVTGVGLGYYLSYSVGKSGFFAIFVIISALLYIYATYLKSLFLIGNLVISILVACSILIVGLFDILPAVSEINQQTQLFFFKIIFNYALFAFIINLLREIVKDIEDIEGDTKTGMHTLPIVIGQKKTTYIVFVLTIITTGILFFYVFNSLYKNIIASLYFLGFIITPLIFISIKIIVAEDQKAFHQVSNLFKIIMLFGMLSLLLYKYILLK</sequence>
<evidence type="ECO:0000256" key="5">
    <source>
        <dbReference type="ARBA" id="ARBA00023136"/>
    </source>
</evidence>
<feature type="transmembrane region" description="Helical" evidence="6">
    <location>
        <begin position="86"/>
        <end position="105"/>
    </location>
</feature>
<feature type="transmembrane region" description="Helical" evidence="6">
    <location>
        <begin position="111"/>
        <end position="128"/>
    </location>
</feature>
<dbReference type="GO" id="GO:0016020">
    <property type="term" value="C:membrane"/>
    <property type="evidence" value="ECO:0007669"/>
    <property type="project" value="UniProtKB-SubCell"/>
</dbReference>
<evidence type="ECO:0000256" key="4">
    <source>
        <dbReference type="ARBA" id="ARBA00022989"/>
    </source>
</evidence>
<evidence type="ECO:0000256" key="6">
    <source>
        <dbReference type="SAM" id="Phobius"/>
    </source>
</evidence>
<name>A0A8J6UGM0_9FLAO</name>
<dbReference type="Gene3D" id="1.20.120.1780">
    <property type="entry name" value="UbiA prenyltransferase"/>
    <property type="match status" value="1"/>
</dbReference>